<dbReference type="AlphaFoldDB" id="A0A4Z2DYU2"/>
<gene>
    <name evidence="2" type="ORF">EYF80_068281</name>
</gene>
<organism evidence="2 3">
    <name type="scientific">Liparis tanakae</name>
    <name type="common">Tanaka's snailfish</name>
    <dbReference type="NCBI Taxonomy" id="230148"/>
    <lineage>
        <taxon>Eukaryota</taxon>
        <taxon>Metazoa</taxon>
        <taxon>Chordata</taxon>
        <taxon>Craniata</taxon>
        <taxon>Vertebrata</taxon>
        <taxon>Euteleostomi</taxon>
        <taxon>Actinopterygii</taxon>
        <taxon>Neopterygii</taxon>
        <taxon>Teleostei</taxon>
        <taxon>Neoteleostei</taxon>
        <taxon>Acanthomorphata</taxon>
        <taxon>Eupercaria</taxon>
        <taxon>Perciformes</taxon>
        <taxon>Cottioidei</taxon>
        <taxon>Cottales</taxon>
        <taxon>Liparidae</taxon>
        <taxon>Liparis</taxon>
    </lineage>
</organism>
<dbReference type="EMBL" id="SRLO01026900">
    <property type="protein sequence ID" value="TNN21608.1"/>
    <property type="molecule type" value="Genomic_DNA"/>
</dbReference>
<comment type="caution">
    <text evidence="2">The sequence shown here is derived from an EMBL/GenBank/DDBJ whole genome shotgun (WGS) entry which is preliminary data.</text>
</comment>
<name>A0A4Z2DYU2_9TELE</name>
<evidence type="ECO:0000256" key="1">
    <source>
        <dbReference type="SAM" id="MobiDB-lite"/>
    </source>
</evidence>
<proteinExistence type="predicted"/>
<feature type="region of interest" description="Disordered" evidence="1">
    <location>
        <begin position="1"/>
        <end position="57"/>
    </location>
</feature>
<evidence type="ECO:0000313" key="2">
    <source>
        <dbReference type="EMBL" id="TNN21608.1"/>
    </source>
</evidence>
<evidence type="ECO:0000313" key="3">
    <source>
        <dbReference type="Proteomes" id="UP000314294"/>
    </source>
</evidence>
<protein>
    <submittedName>
        <fullName evidence="2">Uncharacterized protein</fullName>
    </submittedName>
</protein>
<feature type="compositionally biased region" description="Basic and acidic residues" evidence="1">
    <location>
        <begin position="48"/>
        <end position="57"/>
    </location>
</feature>
<reference evidence="2 3" key="1">
    <citation type="submission" date="2019-03" db="EMBL/GenBank/DDBJ databases">
        <title>First draft genome of Liparis tanakae, snailfish: a comprehensive survey of snailfish specific genes.</title>
        <authorList>
            <person name="Kim W."/>
            <person name="Song I."/>
            <person name="Jeong J.-H."/>
            <person name="Kim D."/>
            <person name="Kim S."/>
            <person name="Ryu S."/>
            <person name="Song J.Y."/>
            <person name="Lee S.K."/>
        </authorList>
    </citation>
    <scope>NUCLEOTIDE SEQUENCE [LARGE SCALE GENOMIC DNA]</scope>
    <source>
        <tissue evidence="2">Muscle</tissue>
    </source>
</reference>
<sequence>MLFSFQGLRVRQPAQPPDPGPDRAAAVEGGGAEPRGRRPPVPGHGQRHLPEVRRPTV</sequence>
<accession>A0A4Z2DYU2</accession>
<dbReference type="Proteomes" id="UP000314294">
    <property type="component" value="Unassembled WGS sequence"/>
</dbReference>
<keyword evidence="3" id="KW-1185">Reference proteome</keyword>